<dbReference type="PRINTS" id="PR00947">
    <property type="entry name" value="CUTICLE"/>
</dbReference>
<sequence>MSKGFSNLSDSDRFKVKKMFLKTVLFIGLIATVFGAEEVPIVSQSGDVSPDGTFEWSYQSGDGTAQQQSGQLKQIGDGEGEAVQGSASWTDPEGGSHQLTYVADENGYQPQSADIPVAPEIPAAIARSLAWIAAHPQPEE</sequence>
<evidence type="ECO:0000313" key="4">
    <source>
        <dbReference type="EMBL" id="KAF7286179.1"/>
    </source>
</evidence>
<dbReference type="Pfam" id="PF00379">
    <property type="entry name" value="Chitin_bind_4"/>
    <property type="match status" value="1"/>
</dbReference>
<dbReference type="Proteomes" id="UP000625711">
    <property type="component" value="Unassembled WGS sequence"/>
</dbReference>
<dbReference type="PANTHER" id="PTHR10380:SF173">
    <property type="entry name" value="CUTICULAR PROTEIN 47EF, ISOFORM C-RELATED"/>
    <property type="match status" value="1"/>
</dbReference>
<reference evidence="4" key="1">
    <citation type="submission" date="2020-08" db="EMBL/GenBank/DDBJ databases">
        <title>Genome sequencing and assembly of the red palm weevil Rhynchophorus ferrugineus.</title>
        <authorList>
            <person name="Dias G.B."/>
            <person name="Bergman C.M."/>
            <person name="Manee M."/>
        </authorList>
    </citation>
    <scope>NUCLEOTIDE SEQUENCE</scope>
    <source>
        <strain evidence="4">AA-2017</strain>
        <tissue evidence="4">Whole larva</tissue>
    </source>
</reference>
<dbReference type="GO" id="GO:0008010">
    <property type="term" value="F:structural constituent of chitin-based larval cuticle"/>
    <property type="evidence" value="ECO:0007669"/>
    <property type="project" value="TreeGrafter"/>
</dbReference>
<proteinExistence type="predicted"/>
<evidence type="ECO:0000256" key="3">
    <source>
        <dbReference type="SAM" id="MobiDB-lite"/>
    </source>
</evidence>
<dbReference type="GO" id="GO:0062129">
    <property type="term" value="C:chitin-based extracellular matrix"/>
    <property type="evidence" value="ECO:0007669"/>
    <property type="project" value="TreeGrafter"/>
</dbReference>
<dbReference type="OrthoDB" id="6379191at2759"/>
<feature type="compositionally biased region" description="Polar residues" evidence="3">
    <location>
        <begin position="61"/>
        <end position="72"/>
    </location>
</feature>
<dbReference type="PROSITE" id="PS51155">
    <property type="entry name" value="CHIT_BIND_RR_2"/>
    <property type="match status" value="1"/>
</dbReference>
<dbReference type="PANTHER" id="PTHR10380">
    <property type="entry name" value="CUTICLE PROTEIN"/>
    <property type="match status" value="1"/>
</dbReference>
<organism evidence="4 5">
    <name type="scientific">Rhynchophorus ferrugineus</name>
    <name type="common">Red palm weevil</name>
    <name type="synonym">Curculio ferrugineus</name>
    <dbReference type="NCBI Taxonomy" id="354439"/>
    <lineage>
        <taxon>Eukaryota</taxon>
        <taxon>Metazoa</taxon>
        <taxon>Ecdysozoa</taxon>
        <taxon>Arthropoda</taxon>
        <taxon>Hexapoda</taxon>
        <taxon>Insecta</taxon>
        <taxon>Pterygota</taxon>
        <taxon>Neoptera</taxon>
        <taxon>Endopterygota</taxon>
        <taxon>Coleoptera</taxon>
        <taxon>Polyphaga</taxon>
        <taxon>Cucujiformia</taxon>
        <taxon>Curculionidae</taxon>
        <taxon>Dryophthorinae</taxon>
        <taxon>Rhynchophorus</taxon>
    </lineage>
</organism>
<dbReference type="InterPro" id="IPR050468">
    <property type="entry name" value="Cuticle_Struct_Prot"/>
</dbReference>
<dbReference type="PROSITE" id="PS00233">
    <property type="entry name" value="CHIT_BIND_RR_1"/>
    <property type="match status" value="1"/>
</dbReference>
<dbReference type="AlphaFoldDB" id="A0A834IRV2"/>
<dbReference type="InterPro" id="IPR000618">
    <property type="entry name" value="Insect_cuticle"/>
</dbReference>
<keyword evidence="5" id="KW-1185">Reference proteome</keyword>
<keyword evidence="1 2" id="KW-0193">Cuticle</keyword>
<evidence type="ECO:0000256" key="1">
    <source>
        <dbReference type="ARBA" id="ARBA00022460"/>
    </source>
</evidence>
<evidence type="ECO:0000256" key="2">
    <source>
        <dbReference type="PROSITE-ProRule" id="PRU00497"/>
    </source>
</evidence>
<evidence type="ECO:0000313" key="5">
    <source>
        <dbReference type="Proteomes" id="UP000625711"/>
    </source>
</evidence>
<comment type="caution">
    <text evidence="4">The sequence shown here is derived from an EMBL/GenBank/DDBJ whole genome shotgun (WGS) entry which is preliminary data.</text>
</comment>
<name>A0A834IRV2_RHYFE</name>
<protein>
    <submittedName>
        <fullName evidence="4">Uncharacterized protein</fullName>
    </submittedName>
</protein>
<accession>A0A834IRV2</accession>
<dbReference type="EMBL" id="JAACXV010000035">
    <property type="protein sequence ID" value="KAF7286179.1"/>
    <property type="molecule type" value="Genomic_DNA"/>
</dbReference>
<gene>
    <name evidence="4" type="ORF">GWI33_007139</name>
</gene>
<feature type="region of interest" description="Disordered" evidence="3">
    <location>
        <begin position="61"/>
        <end position="98"/>
    </location>
</feature>
<dbReference type="InterPro" id="IPR031311">
    <property type="entry name" value="CHIT_BIND_RR_consensus"/>
</dbReference>